<keyword evidence="1" id="KW-0732">Signal</keyword>
<dbReference type="EMBL" id="PVNG01000029">
    <property type="protein sequence ID" value="PRX52977.1"/>
    <property type="molecule type" value="Genomic_DNA"/>
</dbReference>
<keyword evidence="3" id="KW-1185">Reference proteome</keyword>
<evidence type="ECO:0000313" key="2">
    <source>
        <dbReference type="EMBL" id="PRX52977.1"/>
    </source>
</evidence>
<organism evidence="2 3">
    <name type="scientific">Nonomuraea fuscirosea</name>
    <dbReference type="NCBI Taxonomy" id="1291556"/>
    <lineage>
        <taxon>Bacteria</taxon>
        <taxon>Bacillati</taxon>
        <taxon>Actinomycetota</taxon>
        <taxon>Actinomycetes</taxon>
        <taxon>Streptosporangiales</taxon>
        <taxon>Streptosporangiaceae</taxon>
        <taxon>Nonomuraea</taxon>
    </lineage>
</organism>
<dbReference type="AlphaFoldDB" id="A0A2T0M667"/>
<sequence>MKLVRKTVLAASMAMALSTAGMLAAAPAHAEVWDCGAYIANNVGAGSCNSGFGSYQVRVSCASAHWPYTREIHGPVVYKAQDQWVGPESSVSGAANGCHITDAWVHAL</sequence>
<dbReference type="OrthoDB" id="3700610at2"/>
<feature type="signal peptide" evidence="1">
    <location>
        <begin position="1"/>
        <end position="30"/>
    </location>
</feature>
<protein>
    <recommendedName>
        <fullName evidence="4">Secreted protein</fullName>
    </recommendedName>
</protein>
<evidence type="ECO:0000313" key="3">
    <source>
        <dbReference type="Proteomes" id="UP000238312"/>
    </source>
</evidence>
<reference evidence="2 3" key="1">
    <citation type="submission" date="2018-03" db="EMBL/GenBank/DDBJ databases">
        <title>Genomic Encyclopedia of Type Strains, Phase III (KMG-III): the genomes of soil and plant-associated and newly described type strains.</title>
        <authorList>
            <person name="Whitman W."/>
        </authorList>
    </citation>
    <scope>NUCLEOTIDE SEQUENCE [LARGE SCALE GENOMIC DNA]</scope>
    <source>
        <strain evidence="2 3">CGMCC 4.7104</strain>
    </source>
</reference>
<evidence type="ECO:0000256" key="1">
    <source>
        <dbReference type="SAM" id="SignalP"/>
    </source>
</evidence>
<proteinExistence type="predicted"/>
<feature type="chain" id="PRO_5015473593" description="Secreted protein" evidence="1">
    <location>
        <begin position="31"/>
        <end position="108"/>
    </location>
</feature>
<accession>A0A2T0M667</accession>
<dbReference type="Proteomes" id="UP000238312">
    <property type="component" value="Unassembled WGS sequence"/>
</dbReference>
<dbReference type="RefSeq" id="WP_146178575.1">
    <property type="nucleotide sequence ID" value="NZ_PVNG01000029.1"/>
</dbReference>
<evidence type="ECO:0008006" key="4">
    <source>
        <dbReference type="Google" id="ProtNLM"/>
    </source>
</evidence>
<gene>
    <name evidence="2" type="ORF">B0I32_12995</name>
</gene>
<name>A0A2T0M667_9ACTN</name>
<comment type="caution">
    <text evidence="2">The sequence shown here is derived from an EMBL/GenBank/DDBJ whole genome shotgun (WGS) entry which is preliminary data.</text>
</comment>